<feature type="domain" description="HTH cro/C1-type" evidence="1">
    <location>
        <begin position="6"/>
        <end position="59"/>
    </location>
</feature>
<evidence type="ECO:0000313" key="3">
    <source>
        <dbReference type="Proteomes" id="UP000037854"/>
    </source>
</evidence>
<dbReference type="InterPro" id="IPR001387">
    <property type="entry name" value="Cro/C1-type_HTH"/>
</dbReference>
<gene>
    <name evidence="2" type="ORF">AFL42_07350</name>
</gene>
<comment type="caution">
    <text evidence="2">The sequence shown here is derived from an EMBL/GenBank/DDBJ whole genome shotgun (WGS) entry which is preliminary data.</text>
</comment>
<organism evidence="2 3">
    <name type="scientific">Oceanobacillus caeni</name>
    <dbReference type="NCBI Taxonomy" id="405946"/>
    <lineage>
        <taxon>Bacteria</taxon>
        <taxon>Bacillati</taxon>
        <taxon>Bacillota</taxon>
        <taxon>Bacilli</taxon>
        <taxon>Bacillales</taxon>
        <taxon>Bacillaceae</taxon>
        <taxon>Oceanobacillus</taxon>
    </lineage>
</organism>
<keyword evidence="3" id="KW-1185">Reference proteome</keyword>
<evidence type="ECO:0000313" key="2">
    <source>
        <dbReference type="EMBL" id="KPH76103.1"/>
    </source>
</evidence>
<accession>A0ABR5MK89</accession>
<dbReference type="InterPro" id="IPR010982">
    <property type="entry name" value="Lambda_DNA-bd_dom_sf"/>
</dbReference>
<proteinExistence type="predicted"/>
<reference evidence="2 3" key="1">
    <citation type="submission" date="2015-07" db="EMBL/GenBank/DDBJ databases">
        <title>High-quality draft genome sequence of Oceanobacillus caeni HM6, a bacillus isolated from a human feces.</title>
        <authorList>
            <person name="Kumar J."/>
            <person name="Verma M.K."/>
            <person name="Pandey R."/>
            <person name="Bhambi M."/>
            <person name="Chauhan N."/>
        </authorList>
    </citation>
    <scope>NUCLEOTIDE SEQUENCE [LARGE SCALE GENOMIC DNA]</scope>
    <source>
        <strain evidence="2 3">HM6</strain>
    </source>
</reference>
<dbReference type="Gene3D" id="1.10.260.40">
    <property type="entry name" value="lambda repressor-like DNA-binding domains"/>
    <property type="match status" value="1"/>
</dbReference>
<dbReference type="CDD" id="cd00093">
    <property type="entry name" value="HTH_XRE"/>
    <property type="match status" value="1"/>
</dbReference>
<dbReference type="SUPFAM" id="SSF47413">
    <property type="entry name" value="lambda repressor-like DNA-binding domains"/>
    <property type="match status" value="1"/>
</dbReference>
<dbReference type="Pfam" id="PF13443">
    <property type="entry name" value="HTH_26"/>
    <property type="match status" value="1"/>
</dbReference>
<protein>
    <recommendedName>
        <fullName evidence="1">HTH cro/C1-type domain-containing protein</fullName>
    </recommendedName>
</protein>
<dbReference type="EMBL" id="LGTK01000018">
    <property type="protein sequence ID" value="KPH76103.1"/>
    <property type="molecule type" value="Genomic_DNA"/>
</dbReference>
<dbReference type="RefSeq" id="WP_060668251.1">
    <property type="nucleotide sequence ID" value="NZ_JANKBL010000002.1"/>
</dbReference>
<sequence>MEIHQKIRNYIQKSGLKFNFVAEKSDINPKRFYRLMNGDSPIGIDEYEKICAGLEVDPGYFFNQNVLVSKNLESESKTA</sequence>
<evidence type="ECO:0000259" key="1">
    <source>
        <dbReference type="Pfam" id="PF13443"/>
    </source>
</evidence>
<dbReference type="Proteomes" id="UP000037854">
    <property type="component" value="Unassembled WGS sequence"/>
</dbReference>
<name>A0ABR5MK89_9BACI</name>